<accession>A0ABV2VZX5</accession>
<evidence type="ECO:0000313" key="4">
    <source>
        <dbReference type="EMBL" id="MEU0706834.1"/>
    </source>
</evidence>
<dbReference type="Gene3D" id="3.60.40.10">
    <property type="entry name" value="PPM-type phosphatase domain"/>
    <property type="match status" value="1"/>
</dbReference>
<evidence type="ECO:0000256" key="2">
    <source>
        <dbReference type="SAM" id="Phobius"/>
    </source>
</evidence>
<keyword evidence="1 4" id="KW-0378">Hydrolase</keyword>
<dbReference type="EC" id="3.1.3.16" evidence="4"/>
<dbReference type="SMART" id="SM00331">
    <property type="entry name" value="PP2C_SIG"/>
    <property type="match status" value="1"/>
</dbReference>
<feature type="transmembrane region" description="Helical" evidence="2">
    <location>
        <begin position="63"/>
        <end position="80"/>
    </location>
</feature>
<dbReference type="Pfam" id="PF07228">
    <property type="entry name" value="SpoIIE"/>
    <property type="match status" value="1"/>
</dbReference>
<gene>
    <name evidence="4" type="ORF">ABZ508_05560</name>
</gene>
<name>A0ABV2VZX5_9ACTN</name>
<dbReference type="GO" id="GO:0004722">
    <property type="term" value="F:protein serine/threonine phosphatase activity"/>
    <property type="evidence" value="ECO:0007669"/>
    <property type="project" value="UniProtKB-EC"/>
</dbReference>
<evidence type="ECO:0000313" key="5">
    <source>
        <dbReference type="Proteomes" id="UP001550378"/>
    </source>
</evidence>
<keyword evidence="2" id="KW-1133">Transmembrane helix</keyword>
<feature type="transmembrane region" description="Helical" evidence="2">
    <location>
        <begin position="40"/>
        <end position="57"/>
    </location>
</feature>
<feature type="domain" description="PPM-type phosphatase" evidence="3">
    <location>
        <begin position="170"/>
        <end position="379"/>
    </location>
</feature>
<evidence type="ECO:0000259" key="3">
    <source>
        <dbReference type="SMART" id="SM00331"/>
    </source>
</evidence>
<feature type="transmembrane region" description="Helical" evidence="2">
    <location>
        <begin position="113"/>
        <end position="134"/>
    </location>
</feature>
<reference evidence="4 5" key="1">
    <citation type="submission" date="2024-06" db="EMBL/GenBank/DDBJ databases">
        <title>The Natural Products Discovery Center: Release of the First 8490 Sequenced Strains for Exploring Actinobacteria Biosynthetic Diversity.</title>
        <authorList>
            <person name="Kalkreuter E."/>
            <person name="Kautsar S.A."/>
            <person name="Yang D."/>
            <person name="Bader C.D."/>
            <person name="Teijaro C.N."/>
            <person name="Fluegel L."/>
            <person name="Davis C.M."/>
            <person name="Simpson J.R."/>
            <person name="Lauterbach L."/>
            <person name="Steele A.D."/>
            <person name="Gui C."/>
            <person name="Meng S."/>
            <person name="Li G."/>
            <person name="Viehrig K."/>
            <person name="Ye F."/>
            <person name="Su P."/>
            <person name="Kiefer A.F."/>
            <person name="Nichols A."/>
            <person name="Cepeda A.J."/>
            <person name="Yan W."/>
            <person name="Fan B."/>
            <person name="Jiang Y."/>
            <person name="Adhikari A."/>
            <person name="Zheng C.-J."/>
            <person name="Schuster L."/>
            <person name="Cowan T.M."/>
            <person name="Smanski M.J."/>
            <person name="Chevrette M.G."/>
            <person name="De Carvalho L.P.S."/>
            <person name="Shen B."/>
        </authorList>
    </citation>
    <scope>NUCLEOTIDE SEQUENCE [LARGE SCALE GENOMIC DNA]</scope>
    <source>
        <strain evidence="4 5">NPDC006337</strain>
    </source>
</reference>
<keyword evidence="2" id="KW-0812">Transmembrane</keyword>
<sequence length="381" mass="40339">MARRARMDAYPARLRRSARRVKVGLRKSGVDYFRGDGSDWIALVGLLLTVPAITLLTVATPVWAAPAALVLPIVAGGLLLRPASLLALYAAAAGALIVESAVLGPYPQGAARVTPGTVLVVAACGLFGLLIAQFRARVGVPWRRGGTMLFDLRERIRVQSALPRLPKGWHHEMALRPAGGQSFSGDFVVAARTHGGRTLEVVLTDVSGKGMDAGSRALLLSGAFGGLLGSLPPHGFLPAANGYLLRQDWDEGFATSIHLVLDLESGDYELLSAGHLPALQLHAGSGRWEEKSGEGPLLGVYDGADFHPVKGSLRPGDVLMLFTDGLVEAADRDIAEGIDRLTGEADRFVASGFQGAAWHLIEACAKDVNDDRALLLLTREA</sequence>
<keyword evidence="5" id="KW-1185">Reference proteome</keyword>
<comment type="caution">
    <text evidence="4">The sequence shown here is derived from an EMBL/GenBank/DDBJ whole genome shotgun (WGS) entry which is preliminary data.</text>
</comment>
<keyword evidence="2" id="KW-0472">Membrane</keyword>
<dbReference type="InterPro" id="IPR036457">
    <property type="entry name" value="PPM-type-like_dom_sf"/>
</dbReference>
<dbReference type="PANTHER" id="PTHR43156">
    <property type="entry name" value="STAGE II SPORULATION PROTEIN E-RELATED"/>
    <property type="match status" value="1"/>
</dbReference>
<dbReference type="PANTHER" id="PTHR43156:SF2">
    <property type="entry name" value="STAGE II SPORULATION PROTEIN E"/>
    <property type="match status" value="1"/>
</dbReference>
<dbReference type="InterPro" id="IPR052016">
    <property type="entry name" value="Bact_Sigma-Reg"/>
</dbReference>
<dbReference type="RefSeq" id="WP_064069512.1">
    <property type="nucleotide sequence ID" value="NZ_JBEXZM010000002.1"/>
</dbReference>
<dbReference type="InterPro" id="IPR001932">
    <property type="entry name" value="PPM-type_phosphatase-like_dom"/>
</dbReference>
<evidence type="ECO:0000256" key="1">
    <source>
        <dbReference type="ARBA" id="ARBA00022801"/>
    </source>
</evidence>
<dbReference type="Proteomes" id="UP001550378">
    <property type="component" value="Unassembled WGS sequence"/>
</dbReference>
<protein>
    <submittedName>
        <fullName evidence="4">PP2C family protein-serine/threonine phosphatase</fullName>
        <ecNumber evidence="4">3.1.3.16</ecNumber>
    </submittedName>
</protein>
<proteinExistence type="predicted"/>
<dbReference type="EMBL" id="JBEXZR010000003">
    <property type="protein sequence ID" value="MEU0706834.1"/>
    <property type="molecule type" value="Genomic_DNA"/>
</dbReference>
<feature type="transmembrane region" description="Helical" evidence="2">
    <location>
        <begin position="87"/>
        <end position="107"/>
    </location>
</feature>
<organism evidence="4 5">
    <name type="scientific">Streptomyces lavendulocolor</name>
    <dbReference type="NCBI Taxonomy" id="67316"/>
    <lineage>
        <taxon>Bacteria</taxon>
        <taxon>Bacillati</taxon>
        <taxon>Actinomycetota</taxon>
        <taxon>Actinomycetes</taxon>
        <taxon>Kitasatosporales</taxon>
        <taxon>Streptomycetaceae</taxon>
        <taxon>Streptomyces</taxon>
    </lineage>
</organism>